<protein>
    <submittedName>
        <fullName evidence="2">Alpha/beta hydrolase</fullName>
    </submittedName>
</protein>
<dbReference type="PANTHER" id="PTHR43798:SF33">
    <property type="entry name" value="HYDROLASE, PUTATIVE (AFU_ORTHOLOGUE AFUA_2G14860)-RELATED"/>
    <property type="match status" value="1"/>
</dbReference>
<dbReference type="RefSeq" id="WP_182809115.1">
    <property type="nucleotide sequence ID" value="NZ_JACJFM010000014.1"/>
</dbReference>
<dbReference type="AlphaFoldDB" id="A0A839IPA5"/>
<organism evidence="2 3">
    <name type="scientific">Oceanospirillum sediminis</name>
    <dbReference type="NCBI Taxonomy" id="2760088"/>
    <lineage>
        <taxon>Bacteria</taxon>
        <taxon>Pseudomonadati</taxon>
        <taxon>Pseudomonadota</taxon>
        <taxon>Gammaproteobacteria</taxon>
        <taxon>Oceanospirillales</taxon>
        <taxon>Oceanospirillaceae</taxon>
        <taxon>Oceanospirillum</taxon>
    </lineage>
</organism>
<dbReference type="InterPro" id="IPR000073">
    <property type="entry name" value="AB_hydrolase_1"/>
</dbReference>
<dbReference type="EMBL" id="JACJFM010000014">
    <property type="protein sequence ID" value="MBB1487333.1"/>
    <property type="molecule type" value="Genomic_DNA"/>
</dbReference>
<dbReference type="Pfam" id="PF00561">
    <property type="entry name" value="Abhydrolase_1"/>
    <property type="match status" value="1"/>
</dbReference>
<dbReference type="PANTHER" id="PTHR43798">
    <property type="entry name" value="MONOACYLGLYCEROL LIPASE"/>
    <property type="match status" value="1"/>
</dbReference>
<dbReference type="InterPro" id="IPR050266">
    <property type="entry name" value="AB_hydrolase_sf"/>
</dbReference>
<sequence>MRKTLHLIPGTMCTEKLWSEVLPLLQDNYQLVYLDIPQNKSFDELAGYYNDILGDKKVNLLGFSLGGYIATYFASLYPERIERLFVISNTPAALPDEELKQRSNTLNYVKKHGYKGMSRKKIASLLAPENQTDDLISLISEMDQALGEHEFLSQYQHTSERADLSQALNQFSFCTYLYYSEYDKLINLNWLKQLDNTSHLLSLICTSGSGHMLPLEKPRELADHINTWAG</sequence>
<gene>
    <name evidence="2" type="ORF">H4O21_12020</name>
</gene>
<keyword evidence="3" id="KW-1185">Reference proteome</keyword>
<dbReference type="GO" id="GO:0016787">
    <property type="term" value="F:hydrolase activity"/>
    <property type="evidence" value="ECO:0007669"/>
    <property type="project" value="UniProtKB-KW"/>
</dbReference>
<dbReference type="PRINTS" id="PR00111">
    <property type="entry name" value="ABHYDROLASE"/>
</dbReference>
<evidence type="ECO:0000313" key="2">
    <source>
        <dbReference type="EMBL" id="MBB1487333.1"/>
    </source>
</evidence>
<feature type="domain" description="AB hydrolase-1" evidence="1">
    <location>
        <begin position="48"/>
        <end position="216"/>
    </location>
</feature>
<proteinExistence type="predicted"/>
<keyword evidence="2" id="KW-0378">Hydrolase</keyword>
<dbReference type="SUPFAM" id="SSF53474">
    <property type="entry name" value="alpha/beta-Hydrolases"/>
    <property type="match status" value="1"/>
</dbReference>
<dbReference type="InterPro" id="IPR029058">
    <property type="entry name" value="AB_hydrolase_fold"/>
</dbReference>
<comment type="caution">
    <text evidence="2">The sequence shown here is derived from an EMBL/GenBank/DDBJ whole genome shotgun (WGS) entry which is preliminary data.</text>
</comment>
<reference evidence="2 3" key="1">
    <citation type="submission" date="2020-08" db="EMBL/GenBank/DDBJ databases">
        <title>Oceanospirillum sp. nov. isolated from marine sediment.</title>
        <authorList>
            <person name="Ji X."/>
        </authorList>
    </citation>
    <scope>NUCLEOTIDE SEQUENCE [LARGE SCALE GENOMIC DNA]</scope>
    <source>
        <strain evidence="2 3">D5</strain>
    </source>
</reference>
<name>A0A839IPA5_9GAMM</name>
<evidence type="ECO:0000259" key="1">
    <source>
        <dbReference type="Pfam" id="PF00561"/>
    </source>
</evidence>
<dbReference type="Proteomes" id="UP000565262">
    <property type="component" value="Unassembled WGS sequence"/>
</dbReference>
<dbReference type="GO" id="GO:0016020">
    <property type="term" value="C:membrane"/>
    <property type="evidence" value="ECO:0007669"/>
    <property type="project" value="TreeGrafter"/>
</dbReference>
<dbReference type="Gene3D" id="3.40.50.1820">
    <property type="entry name" value="alpha/beta hydrolase"/>
    <property type="match status" value="1"/>
</dbReference>
<accession>A0A839IPA5</accession>
<evidence type="ECO:0000313" key="3">
    <source>
        <dbReference type="Proteomes" id="UP000565262"/>
    </source>
</evidence>